<organism evidence="1 2">
    <name type="scientific">Cellulosimicrobium composti</name>
    <dbReference type="NCBI Taxonomy" id="2672572"/>
    <lineage>
        <taxon>Bacteria</taxon>
        <taxon>Bacillati</taxon>
        <taxon>Actinomycetota</taxon>
        <taxon>Actinomycetes</taxon>
        <taxon>Micrococcales</taxon>
        <taxon>Promicromonosporaceae</taxon>
        <taxon>Cellulosimicrobium</taxon>
    </lineage>
</organism>
<dbReference type="AlphaFoldDB" id="A0A6N7ZLR1"/>
<reference evidence="1 2" key="1">
    <citation type="submission" date="2019-11" db="EMBL/GenBank/DDBJ databases">
        <title>Cellulosimicrobium composti sp. nov. isolated from a compost.</title>
        <authorList>
            <person name="Yang Y."/>
        </authorList>
    </citation>
    <scope>NUCLEOTIDE SEQUENCE [LARGE SCALE GENOMIC DNA]</scope>
    <source>
        <strain evidence="1 2">BIT-GX5</strain>
    </source>
</reference>
<evidence type="ECO:0000313" key="1">
    <source>
        <dbReference type="EMBL" id="MTG90362.1"/>
    </source>
</evidence>
<proteinExistence type="predicted"/>
<feature type="non-terminal residue" evidence="1">
    <location>
        <position position="49"/>
    </location>
</feature>
<name>A0A6N7ZLR1_9MICO</name>
<gene>
    <name evidence="1" type="ORF">GJV82_15660</name>
</gene>
<comment type="caution">
    <text evidence="1">The sequence shown here is derived from an EMBL/GenBank/DDBJ whole genome shotgun (WGS) entry which is preliminary data.</text>
</comment>
<accession>A0A6N7ZLR1</accession>
<sequence length="49" mass="4772">MNLTGILPALLADPAAAAAVEHVRARGEADVVGPAGARPPLLAAMAGAR</sequence>
<dbReference type="EMBL" id="WMKA01000045">
    <property type="protein sequence ID" value="MTG90362.1"/>
    <property type="molecule type" value="Genomic_DNA"/>
</dbReference>
<evidence type="ECO:0000313" key="2">
    <source>
        <dbReference type="Proteomes" id="UP000440668"/>
    </source>
</evidence>
<protein>
    <submittedName>
        <fullName evidence="1">Uncharacterized protein</fullName>
    </submittedName>
</protein>
<dbReference type="Proteomes" id="UP000440668">
    <property type="component" value="Unassembled WGS sequence"/>
</dbReference>